<dbReference type="Proteomes" id="UP000295416">
    <property type="component" value="Unassembled WGS sequence"/>
</dbReference>
<evidence type="ECO:0008006" key="4">
    <source>
        <dbReference type="Google" id="ProtNLM"/>
    </source>
</evidence>
<evidence type="ECO:0000313" key="3">
    <source>
        <dbReference type="Proteomes" id="UP000295416"/>
    </source>
</evidence>
<keyword evidence="3" id="KW-1185">Reference proteome</keyword>
<keyword evidence="1" id="KW-0732">Signal</keyword>
<evidence type="ECO:0000256" key="1">
    <source>
        <dbReference type="SAM" id="SignalP"/>
    </source>
</evidence>
<evidence type="ECO:0000313" key="2">
    <source>
        <dbReference type="EMBL" id="TCP18624.1"/>
    </source>
</evidence>
<dbReference type="AlphaFoldDB" id="A0A4R2NC44"/>
<feature type="chain" id="PRO_5038816812" description="Secreted protein" evidence="1">
    <location>
        <begin position="20"/>
        <end position="151"/>
    </location>
</feature>
<organism evidence="2 3">
    <name type="scientific">Scopulibacillus darangshiensis</name>
    <dbReference type="NCBI Taxonomy" id="442528"/>
    <lineage>
        <taxon>Bacteria</taxon>
        <taxon>Bacillati</taxon>
        <taxon>Bacillota</taxon>
        <taxon>Bacilli</taxon>
        <taxon>Bacillales</taxon>
        <taxon>Sporolactobacillaceae</taxon>
        <taxon>Scopulibacillus</taxon>
    </lineage>
</organism>
<sequence length="151" mass="17178">MWFTSLLTFSMSSISLFNALICSRRCSFSAGSSLCSFDISWASCSSSCISSLSRSCSAVFAFRLKNKHPAFLHFKKTQGFCLHRKRKMDGCCRHFKKMAFVIKHIDSHLTPMNKSKKEHTSPVFLPKAETAKLAFHIQARRKTCVYFIGFV</sequence>
<dbReference type="EMBL" id="SLXK01000070">
    <property type="protein sequence ID" value="TCP18624.1"/>
    <property type="molecule type" value="Genomic_DNA"/>
</dbReference>
<feature type="signal peptide" evidence="1">
    <location>
        <begin position="1"/>
        <end position="19"/>
    </location>
</feature>
<reference evidence="2 3" key="1">
    <citation type="submission" date="2019-03" db="EMBL/GenBank/DDBJ databases">
        <title>Genomic Encyclopedia of Type Strains, Phase IV (KMG-IV): sequencing the most valuable type-strain genomes for metagenomic binning, comparative biology and taxonomic classification.</title>
        <authorList>
            <person name="Goeker M."/>
        </authorList>
    </citation>
    <scope>NUCLEOTIDE SEQUENCE [LARGE SCALE GENOMIC DNA]</scope>
    <source>
        <strain evidence="2 3">DSM 19377</strain>
    </source>
</reference>
<gene>
    <name evidence="2" type="ORF">EV207_1703</name>
</gene>
<accession>A0A4R2NC44</accession>
<protein>
    <recommendedName>
        <fullName evidence="4">Secreted protein</fullName>
    </recommendedName>
</protein>
<name>A0A4R2NC44_9BACL</name>
<comment type="caution">
    <text evidence="2">The sequence shown here is derived from an EMBL/GenBank/DDBJ whole genome shotgun (WGS) entry which is preliminary data.</text>
</comment>
<proteinExistence type="predicted"/>